<evidence type="ECO:0000313" key="2">
    <source>
        <dbReference type="Proteomes" id="UP000075683"/>
    </source>
</evidence>
<proteinExistence type="predicted"/>
<comment type="caution">
    <text evidence="1">The sequence shown here is derived from an EMBL/GenBank/DDBJ whole genome shotgun (WGS) entry which is preliminary data.</text>
</comment>
<organism evidence="1 2">
    <name type="scientific">Caldibacillus debilis</name>
    <dbReference type="NCBI Taxonomy" id="301148"/>
    <lineage>
        <taxon>Bacteria</taxon>
        <taxon>Bacillati</taxon>
        <taxon>Bacillota</taxon>
        <taxon>Bacilli</taxon>
        <taxon>Bacillales</taxon>
        <taxon>Bacillaceae</taxon>
        <taxon>Caldibacillus</taxon>
    </lineage>
</organism>
<evidence type="ECO:0000313" key="1">
    <source>
        <dbReference type="EMBL" id="KYD08025.1"/>
    </source>
</evidence>
<dbReference type="AlphaFoldDB" id="A0A150L6Y0"/>
<accession>A0A150L6Y0</accession>
<sequence>MGRRAARGEGRSAAICNAGQGISGKEKRGAQQVLPLFCAPSGARQEIVFLEIMWSISP</sequence>
<protein>
    <submittedName>
        <fullName evidence="1">Uncharacterized protein</fullName>
    </submittedName>
</protein>
<reference evidence="1 2" key="1">
    <citation type="submission" date="2016-01" db="EMBL/GenBank/DDBJ databases">
        <title>Draft Genome Sequences of Seven Thermophilic Sporeformers Isolated from Foods.</title>
        <authorList>
            <person name="Berendsen E.M."/>
            <person name="Wells-Bennik M.H."/>
            <person name="Krawcyk A.O."/>
            <person name="De Jong A."/>
            <person name="Holsappel S."/>
            <person name="Eijlander R.T."/>
            <person name="Kuipers O.P."/>
        </authorList>
    </citation>
    <scope>NUCLEOTIDE SEQUENCE [LARGE SCALE GENOMIC DNA]</scope>
    <source>
        <strain evidence="1 2">B4135</strain>
    </source>
</reference>
<gene>
    <name evidence="1" type="ORF">B4135_4181</name>
</gene>
<dbReference type="Proteomes" id="UP000075683">
    <property type="component" value="Unassembled WGS sequence"/>
</dbReference>
<dbReference type="EMBL" id="LQYT01000143">
    <property type="protein sequence ID" value="KYD08025.1"/>
    <property type="molecule type" value="Genomic_DNA"/>
</dbReference>
<name>A0A150L6Y0_9BACI</name>